<evidence type="ECO:0000313" key="1">
    <source>
        <dbReference type="EMBL" id="GBG68653.1"/>
    </source>
</evidence>
<organism evidence="1 2">
    <name type="scientific">Chara braunii</name>
    <name type="common">Braun's stonewort</name>
    <dbReference type="NCBI Taxonomy" id="69332"/>
    <lineage>
        <taxon>Eukaryota</taxon>
        <taxon>Viridiplantae</taxon>
        <taxon>Streptophyta</taxon>
        <taxon>Charophyceae</taxon>
        <taxon>Charales</taxon>
        <taxon>Characeae</taxon>
        <taxon>Chara</taxon>
    </lineage>
</organism>
<proteinExistence type="predicted"/>
<dbReference type="Proteomes" id="UP000265515">
    <property type="component" value="Unassembled WGS sequence"/>
</dbReference>
<dbReference type="EMBL" id="BFEA01000103">
    <property type="protein sequence ID" value="GBG68653.1"/>
    <property type="molecule type" value="Genomic_DNA"/>
</dbReference>
<evidence type="ECO:0000313" key="2">
    <source>
        <dbReference type="Proteomes" id="UP000265515"/>
    </source>
</evidence>
<sequence>MTGVGMETSLHGRLRGTPLDPQVEEEVSALAVVMTYKQQLEETYTVLCQANGDLPCDVLLEGLETYDGWDDELYDLISFRQQDANDRARAMAVFYECIDILQQVKDTFAARLATSRASGPPDTDIRTTSTVPTTSITPLTTPISSTAITAALTLTTSTLPVVSTVSLPTPATAVTASPIASSTRLRLTATTVPTAATQTDAASSALSIATFTPVISLSIEMAPSNCPGCVCQRELFVQGSDVRGLEEGAPSYVAFAGLSRSNVLKMCGCKTLEEGQGFCGKCDLRVSADDFWASSSTVGDTPRKGDIRPSINNNYCNIVCTDETTNQIAAGIRGEEGEAGMWEVGWRREGVR</sequence>
<keyword evidence="2" id="KW-1185">Reference proteome</keyword>
<dbReference type="Gramene" id="GBG68653">
    <property type="protein sequence ID" value="GBG68653"/>
    <property type="gene ID" value="CBR_g3194"/>
</dbReference>
<dbReference type="AlphaFoldDB" id="A0A388KFC9"/>
<accession>A0A388KFC9</accession>
<reference evidence="1 2" key="1">
    <citation type="journal article" date="2018" name="Cell">
        <title>The Chara Genome: Secondary Complexity and Implications for Plant Terrestrialization.</title>
        <authorList>
            <person name="Nishiyama T."/>
            <person name="Sakayama H."/>
            <person name="Vries J.D."/>
            <person name="Buschmann H."/>
            <person name="Saint-Marcoux D."/>
            <person name="Ullrich K.K."/>
            <person name="Haas F.B."/>
            <person name="Vanderstraeten L."/>
            <person name="Becker D."/>
            <person name="Lang D."/>
            <person name="Vosolsobe S."/>
            <person name="Rombauts S."/>
            <person name="Wilhelmsson P.K.I."/>
            <person name="Janitza P."/>
            <person name="Kern R."/>
            <person name="Heyl A."/>
            <person name="Rumpler F."/>
            <person name="Villalobos L.I.A.C."/>
            <person name="Clay J.M."/>
            <person name="Skokan R."/>
            <person name="Toyoda A."/>
            <person name="Suzuki Y."/>
            <person name="Kagoshima H."/>
            <person name="Schijlen E."/>
            <person name="Tajeshwar N."/>
            <person name="Catarino B."/>
            <person name="Hetherington A.J."/>
            <person name="Saltykova A."/>
            <person name="Bonnot C."/>
            <person name="Breuninger H."/>
            <person name="Symeonidi A."/>
            <person name="Radhakrishnan G.V."/>
            <person name="Van Nieuwerburgh F."/>
            <person name="Deforce D."/>
            <person name="Chang C."/>
            <person name="Karol K.G."/>
            <person name="Hedrich R."/>
            <person name="Ulvskov P."/>
            <person name="Glockner G."/>
            <person name="Delwiche C.F."/>
            <person name="Petrasek J."/>
            <person name="Van de Peer Y."/>
            <person name="Friml J."/>
            <person name="Beilby M."/>
            <person name="Dolan L."/>
            <person name="Kohara Y."/>
            <person name="Sugano S."/>
            <person name="Fujiyama A."/>
            <person name="Delaux P.-M."/>
            <person name="Quint M."/>
            <person name="TheiBen G."/>
            <person name="Hagemann M."/>
            <person name="Harholt J."/>
            <person name="Dunand C."/>
            <person name="Zachgo S."/>
            <person name="Langdale J."/>
            <person name="Maumus F."/>
            <person name="Straeten D.V.D."/>
            <person name="Gould S.B."/>
            <person name="Rensing S.A."/>
        </authorList>
    </citation>
    <scope>NUCLEOTIDE SEQUENCE [LARGE SCALE GENOMIC DNA]</scope>
    <source>
        <strain evidence="1 2">S276</strain>
    </source>
</reference>
<name>A0A388KFC9_CHABU</name>
<comment type="caution">
    <text evidence="1">The sequence shown here is derived from an EMBL/GenBank/DDBJ whole genome shotgun (WGS) entry which is preliminary data.</text>
</comment>
<gene>
    <name evidence="1" type="ORF">CBR_g3194</name>
</gene>
<protein>
    <submittedName>
        <fullName evidence="1">Uncharacterized protein</fullName>
    </submittedName>
</protein>